<dbReference type="GO" id="GO:0016209">
    <property type="term" value="F:antioxidant activity"/>
    <property type="evidence" value="ECO:0007669"/>
    <property type="project" value="InterPro"/>
</dbReference>
<gene>
    <name evidence="2" type="ORF">H8E41_12915</name>
</gene>
<dbReference type="PROSITE" id="PS51352">
    <property type="entry name" value="THIOREDOXIN_2"/>
    <property type="match status" value="1"/>
</dbReference>
<dbReference type="PANTHER" id="PTHR42852">
    <property type="entry name" value="THIOL:DISULFIDE INTERCHANGE PROTEIN DSBE"/>
    <property type="match status" value="1"/>
</dbReference>
<name>A0A8J6NHJ3_9BACT</name>
<reference evidence="2 3" key="1">
    <citation type="submission" date="2020-08" db="EMBL/GenBank/DDBJ databases">
        <title>Bridging the membrane lipid divide: bacteria of the FCB group superphylum have the potential to synthesize archaeal ether lipids.</title>
        <authorList>
            <person name="Villanueva L."/>
            <person name="Von Meijenfeldt F.A.B."/>
            <person name="Westbye A.B."/>
            <person name="Yadav S."/>
            <person name="Hopmans E.C."/>
            <person name="Dutilh B.E."/>
            <person name="Sinninghe Damste J.S."/>
        </authorList>
    </citation>
    <scope>NUCLEOTIDE SEQUENCE [LARGE SCALE GENOMIC DNA]</scope>
    <source>
        <strain evidence="2">NIOZ-UU47</strain>
    </source>
</reference>
<proteinExistence type="predicted"/>
<dbReference type="CDD" id="cd02966">
    <property type="entry name" value="TlpA_like_family"/>
    <property type="match status" value="1"/>
</dbReference>
<dbReference type="InterPro" id="IPR013766">
    <property type="entry name" value="Thioredoxin_domain"/>
</dbReference>
<dbReference type="EMBL" id="JACNJZ010000187">
    <property type="protein sequence ID" value="MBC8318798.1"/>
    <property type="molecule type" value="Genomic_DNA"/>
</dbReference>
<dbReference type="InterPro" id="IPR036249">
    <property type="entry name" value="Thioredoxin-like_sf"/>
</dbReference>
<dbReference type="InterPro" id="IPR050553">
    <property type="entry name" value="Thioredoxin_ResA/DsbE_sf"/>
</dbReference>
<dbReference type="AlphaFoldDB" id="A0A8J6NHJ3"/>
<sequence length="209" mass="23765">MFRVKDHDMVAQQTKIVDCESRIWDFGFRLLHPFSAIRNPKSQIKSNTFLLLLFLLIMLVACDQKETGKSLQIGDLAPDFSVTDINGQNIQLRQWAGSLVILRFWSTDCKYCRADTPVFNEYFNRYKEKGLKVVYINNGASTQEVTDFVRDLEIPFPVVMDQEASIAKLYRVKAVPQTIIIDPSRKIIAAILGGVGKAELDELAGKYIL</sequence>
<evidence type="ECO:0000313" key="3">
    <source>
        <dbReference type="Proteomes" id="UP000614424"/>
    </source>
</evidence>
<feature type="domain" description="Thioredoxin" evidence="1">
    <location>
        <begin position="71"/>
        <end position="209"/>
    </location>
</feature>
<dbReference type="Proteomes" id="UP000614424">
    <property type="component" value="Unassembled WGS sequence"/>
</dbReference>
<organism evidence="2 3">
    <name type="scientific">Candidatus Desulfobia pelagia</name>
    <dbReference type="NCBI Taxonomy" id="2841692"/>
    <lineage>
        <taxon>Bacteria</taxon>
        <taxon>Pseudomonadati</taxon>
        <taxon>Thermodesulfobacteriota</taxon>
        <taxon>Desulfobulbia</taxon>
        <taxon>Desulfobulbales</taxon>
        <taxon>Desulfobulbaceae</taxon>
        <taxon>Candidatus Desulfobia</taxon>
    </lineage>
</organism>
<evidence type="ECO:0000259" key="1">
    <source>
        <dbReference type="PROSITE" id="PS51352"/>
    </source>
</evidence>
<dbReference type="Gene3D" id="3.40.30.10">
    <property type="entry name" value="Glutaredoxin"/>
    <property type="match status" value="1"/>
</dbReference>
<dbReference type="PANTHER" id="PTHR42852:SF13">
    <property type="entry name" value="PROTEIN DIPZ"/>
    <property type="match status" value="1"/>
</dbReference>
<accession>A0A8J6NHJ3</accession>
<dbReference type="GO" id="GO:0016491">
    <property type="term" value="F:oxidoreductase activity"/>
    <property type="evidence" value="ECO:0007669"/>
    <property type="project" value="InterPro"/>
</dbReference>
<dbReference type="Pfam" id="PF00578">
    <property type="entry name" value="AhpC-TSA"/>
    <property type="match status" value="1"/>
</dbReference>
<comment type="caution">
    <text evidence="2">The sequence shown here is derived from an EMBL/GenBank/DDBJ whole genome shotgun (WGS) entry which is preliminary data.</text>
</comment>
<dbReference type="InterPro" id="IPR000866">
    <property type="entry name" value="AhpC/TSA"/>
</dbReference>
<dbReference type="SUPFAM" id="SSF52833">
    <property type="entry name" value="Thioredoxin-like"/>
    <property type="match status" value="1"/>
</dbReference>
<evidence type="ECO:0000313" key="2">
    <source>
        <dbReference type="EMBL" id="MBC8318798.1"/>
    </source>
</evidence>
<protein>
    <submittedName>
        <fullName evidence="2">TlpA family protein disulfide reductase</fullName>
    </submittedName>
</protein>